<dbReference type="InterPro" id="IPR007076">
    <property type="entry name" value="TfoX_N"/>
</dbReference>
<gene>
    <name evidence="2" type="ORF">BN12_170007</name>
</gene>
<evidence type="ECO:0000313" key="3">
    <source>
        <dbReference type="Proteomes" id="UP000035721"/>
    </source>
</evidence>
<organism evidence="2 3">
    <name type="scientific">Nostocoides japonicum T1-X7</name>
    <dbReference type="NCBI Taxonomy" id="1194083"/>
    <lineage>
        <taxon>Bacteria</taxon>
        <taxon>Bacillati</taxon>
        <taxon>Actinomycetota</taxon>
        <taxon>Actinomycetes</taxon>
        <taxon>Micrococcales</taxon>
        <taxon>Intrasporangiaceae</taxon>
        <taxon>Nostocoides</taxon>
    </lineage>
</organism>
<evidence type="ECO:0000313" key="2">
    <source>
        <dbReference type="EMBL" id="CCH77156.1"/>
    </source>
</evidence>
<dbReference type="STRING" id="1194083.BN12_170007"/>
<keyword evidence="3" id="KW-1185">Reference proteome</keyword>
<comment type="caution">
    <text evidence="2">The sequence shown here is derived from an EMBL/GenBank/DDBJ whole genome shotgun (WGS) entry which is preliminary data.</text>
</comment>
<reference evidence="2 3" key="1">
    <citation type="journal article" date="2013" name="ISME J.">
        <title>A metabolic model for members of the genus Tetrasphaera involved in enhanced biological phosphorus removal.</title>
        <authorList>
            <person name="Kristiansen R."/>
            <person name="Nguyen H.T.T."/>
            <person name="Saunders A.M."/>
            <person name="Nielsen J.L."/>
            <person name="Wimmer R."/>
            <person name="Le V.Q."/>
            <person name="McIlroy S.J."/>
            <person name="Petrovski S."/>
            <person name="Seviour R.J."/>
            <person name="Calteau A."/>
            <person name="Nielsen K.L."/>
            <person name="Nielsen P.H."/>
        </authorList>
    </citation>
    <scope>NUCLEOTIDE SEQUENCE [LARGE SCALE GENOMIC DNA]</scope>
    <source>
        <strain evidence="2 3">T1-X7</strain>
    </source>
</reference>
<sequence length="107" mass="11392">MAYDEGLADRLRAALSGMPEVEERRMFGGLAFLVDGSMVAAAGSEGRLLARCLPSRTEELLRRPGATRATMGTRTMSAGWITVDAAQVADVEALAPWVREGLAVVGR</sequence>
<name>A0A077LUG1_9MICO</name>
<proteinExistence type="predicted"/>
<accession>A0A077LUG1</accession>
<feature type="domain" description="TfoX N-terminal" evidence="1">
    <location>
        <begin position="15"/>
        <end position="103"/>
    </location>
</feature>
<dbReference type="Pfam" id="PF04993">
    <property type="entry name" value="TfoX_N"/>
    <property type="match status" value="1"/>
</dbReference>
<dbReference type="RefSeq" id="WP_048550185.1">
    <property type="nucleotide sequence ID" value="NZ_HF570958.1"/>
</dbReference>
<dbReference type="Gene3D" id="3.30.1460.30">
    <property type="entry name" value="YgaC/TfoX-N like chaperone"/>
    <property type="match status" value="1"/>
</dbReference>
<evidence type="ECO:0000259" key="1">
    <source>
        <dbReference type="Pfam" id="PF04993"/>
    </source>
</evidence>
<protein>
    <recommendedName>
        <fullName evidence="1">TfoX N-terminal domain-containing protein</fullName>
    </recommendedName>
</protein>
<dbReference type="EMBL" id="CAJB01000079">
    <property type="protein sequence ID" value="CCH77156.1"/>
    <property type="molecule type" value="Genomic_DNA"/>
</dbReference>
<dbReference type="SUPFAM" id="SSF159894">
    <property type="entry name" value="YgaC/TfoX-N like"/>
    <property type="match status" value="1"/>
</dbReference>
<dbReference type="Proteomes" id="UP000035721">
    <property type="component" value="Unassembled WGS sequence"/>
</dbReference>
<dbReference type="AlphaFoldDB" id="A0A077LUG1"/>